<feature type="compositionally biased region" description="Low complexity" evidence="7">
    <location>
        <begin position="158"/>
        <end position="170"/>
    </location>
</feature>
<evidence type="ECO:0000256" key="3">
    <source>
        <dbReference type="ARBA" id="ARBA00016672"/>
    </source>
</evidence>
<evidence type="ECO:0000313" key="9">
    <source>
        <dbReference type="EMBL" id="ORY87486.1"/>
    </source>
</evidence>
<evidence type="ECO:0000256" key="5">
    <source>
        <dbReference type="ARBA" id="ARBA00023163"/>
    </source>
</evidence>
<dbReference type="PANTHER" id="PTHR15561:SF0">
    <property type="entry name" value="DNA-DIRECTED RNA POLYMERASE III SUBUNIT RPC9"/>
    <property type="match status" value="1"/>
</dbReference>
<evidence type="ECO:0000259" key="8">
    <source>
        <dbReference type="SMART" id="SM00657"/>
    </source>
</evidence>
<evidence type="ECO:0000256" key="1">
    <source>
        <dbReference type="ARBA" id="ARBA00004123"/>
    </source>
</evidence>
<comment type="caution">
    <text evidence="9">The sequence shown here is derived from an EMBL/GenBank/DDBJ whole genome shotgun (WGS) entry which is preliminary data.</text>
</comment>
<dbReference type="InterPro" id="IPR005574">
    <property type="entry name" value="Rpb4/RPC9"/>
</dbReference>
<dbReference type="AlphaFoldDB" id="A0A1Y2FWD2"/>
<gene>
    <name evidence="9" type="ORF">BCR35DRAFT_351376</name>
</gene>
<dbReference type="Gene3D" id="1.20.1250.40">
    <property type="match status" value="1"/>
</dbReference>
<protein>
    <recommendedName>
        <fullName evidence="3">DNA-directed RNA polymerase III subunit RPC9</fullName>
    </recommendedName>
</protein>
<accession>A0A1Y2FWD2</accession>
<keyword evidence="5" id="KW-0804">Transcription</keyword>
<evidence type="ECO:0000313" key="10">
    <source>
        <dbReference type="Proteomes" id="UP000193467"/>
    </source>
</evidence>
<evidence type="ECO:0000256" key="4">
    <source>
        <dbReference type="ARBA" id="ARBA00022478"/>
    </source>
</evidence>
<dbReference type="GO" id="GO:0006384">
    <property type="term" value="P:transcription initiation at RNA polymerase III promoter"/>
    <property type="evidence" value="ECO:0007669"/>
    <property type="project" value="InterPro"/>
</dbReference>
<reference evidence="9 10" key="1">
    <citation type="submission" date="2016-07" db="EMBL/GenBank/DDBJ databases">
        <title>Pervasive Adenine N6-methylation of Active Genes in Fungi.</title>
        <authorList>
            <consortium name="DOE Joint Genome Institute"/>
            <person name="Mondo S.J."/>
            <person name="Dannebaum R.O."/>
            <person name="Kuo R.C."/>
            <person name="Labutti K."/>
            <person name="Haridas S."/>
            <person name="Kuo A."/>
            <person name="Salamov A."/>
            <person name="Ahrendt S.R."/>
            <person name="Lipzen A."/>
            <person name="Sullivan W."/>
            <person name="Andreopoulos W.B."/>
            <person name="Clum A."/>
            <person name="Lindquist E."/>
            <person name="Daum C."/>
            <person name="Ramamoorthy G.K."/>
            <person name="Gryganskyi A."/>
            <person name="Culley D."/>
            <person name="Magnuson J.K."/>
            <person name="James T.Y."/>
            <person name="O'Malley M.A."/>
            <person name="Stajich J.E."/>
            <person name="Spatafora J.W."/>
            <person name="Visel A."/>
            <person name="Grigoriev I.V."/>
        </authorList>
    </citation>
    <scope>NUCLEOTIDE SEQUENCE [LARGE SCALE GENOMIC DNA]</scope>
    <source>
        <strain evidence="9 10">62-1032</strain>
    </source>
</reference>
<feature type="domain" description="RNA polymerase Rpb4/RPC9 core" evidence="8">
    <location>
        <begin position="28"/>
        <end position="158"/>
    </location>
</feature>
<dbReference type="InterPro" id="IPR038324">
    <property type="entry name" value="Rpb4/RPC9_sf"/>
</dbReference>
<keyword evidence="6" id="KW-0539">Nucleus</keyword>
<evidence type="ECO:0000256" key="2">
    <source>
        <dbReference type="ARBA" id="ARBA00006898"/>
    </source>
</evidence>
<name>A0A1Y2FWD2_9BASI</name>
<dbReference type="SMART" id="SM00657">
    <property type="entry name" value="RPOL4c"/>
    <property type="match status" value="1"/>
</dbReference>
<feature type="region of interest" description="Disordered" evidence="7">
    <location>
        <begin position="158"/>
        <end position="215"/>
    </location>
</feature>
<organism evidence="9 10">
    <name type="scientific">Leucosporidium creatinivorum</name>
    <dbReference type="NCBI Taxonomy" id="106004"/>
    <lineage>
        <taxon>Eukaryota</taxon>
        <taxon>Fungi</taxon>
        <taxon>Dikarya</taxon>
        <taxon>Basidiomycota</taxon>
        <taxon>Pucciniomycotina</taxon>
        <taxon>Microbotryomycetes</taxon>
        <taxon>Leucosporidiales</taxon>
        <taxon>Leucosporidium</taxon>
    </lineage>
</organism>
<feature type="compositionally biased region" description="Acidic residues" evidence="7">
    <location>
        <begin position="176"/>
        <end position="194"/>
    </location>
</feature>
<dbReference type="EMBL" id="MCGR01000013">
    <property type="protein sequence ID" value="ORY87486.1"/>
    <property type="molecule type" value="Genomic_DNA"/>
</dbReference>
<proteinExistence type="inferred from homology"/>
<comment type="subcellular location">
    <subcellularLocation>
        <location evidence="1">Nucleus</location>
    </subcellularLocation>
</comment>
<comment type="similarity">
    <text evidence="2">Belongs to the eukaryotic RPC9 RNA polymerase subunit family.</text>
</comment>
<dbReference type="InterPro" id="IPR038846">
    <property type="entry name" value="RPC9"/>
</dbReference>
<dbReference type="OrthoDB" id="1746530at2759"/>
<dbReference type="InterPro" id="IPR010997">
    <property type="entry name" value="HRDC-like_sf"/>
</dbReference>
<dbReference type="GO" id="GO:0005666">
    <property type="term" value="C:RNA polymerase III complex"/>
    <property type="evidence" value="ECO:0007669"/>
    <property type="project" value="InterPro"/>
</dbReference>
<dbReference type="GO" id="GO:0000166">
    <property type="term" value="F:nucleotide binding"/>
    <property type="evidence" value="ECO:0007669"/>
    <property type="project" value="InterPro"/>
</dbReference>
<evidence type="ECO:0000256" key="7">
    <source>
        <dbReference type="SAM" id="MobiDB-lite"/>
    </source>
</evidence>
<dbReference type="InParanoid" id="A0A1Y2FWD2"/>
<dbReference type="InterPro" id="IPR006590">
    <property type="entry name" value="RNA_pol_Rpb4/RPC9_core"/>
</dbReference>
<keyword evidence="10" id="KW-1185">Reference proteome</keyword>
<keyword evidence="4" id="KW-0240">DNA-directed RNA polymerase</keyword>
<evidence type="ECO:0000256" key="6">
    <source>
        <dbReference type="ARBA" id="ARBA00023242"/>
    </source>
</evidence>
<feature type="compositionally biased region" description="Basic and acidic residues" evidence="7">
    <location>
        <begin position="205"/>
        <end position="215"/>
    </location>
</feature>
<dbReference type="STRING" id="106004.A0A1Y2FWD2"/>
<dbReference type="SUPFAM" id="SSF47819">
    <property type="entry name" value="HRDC-like"/>
    <property type="match status" value="1"/>
</dbReference>
<dbReference type="Pfam" id="PF03874">
    <property type="entry name" value="RNA_pol_Rpb4"/>
    <property type="match status" value="1"/>
</dbReference>
<dbReference type="PANTHER" id="PTHR15561">
    <property type="entry name" value="CALCITONIN GENE-RELATED PEPTIDE-RECEPTOR COMPONENT PROTEIN"/>
    <property type="match status" value="1"/>
</dbReference>
<dbReference type="Proteomes" id="UP000193467">
    <property type="component" value="Unassembled WGS sequence"/>
</dbReference>
<sequence length="215" mass="24109">METVNVRAGFLCNHEVLAILRQQRDARTKEIKALGEAKVKRVAKLGRKPFNKEQEDDEVERIQPQDLHTVTFECIKYLEEPVHPLRRQTNASINKLLDELEKLDLTKAERLQILNLAPTTLVALVVCVDDFEERFQTPEEQEHILTLVKEHLGAEDAATAHAHAATNGKGKAAGDDVMEVEEEEYDAMEDEGLVDEGTGQGAMEAEARDIDEVDA</sequence>